<keyword evidence="9" id="KW-1185">Reference proteome</keyword>
<evidence type="ECO:0000256" key="5">
    <source>
        <dbReference type="ARBA" id="ARBA00022989"/>
    </source>
</evidence>
<dbReference type="Proteomes" id="UP001159427">
    <property type="component" value="Unassembled WGS sequence"/>
</dbReference>
<dbReference type="EMBL" id="CALNXI010000040">
    <property type="protein sequence ID" value="CAH3016364.1"/>
    <property type="molecule type" value="Genomic_DNA"/>
</dbReference>
<keyword evidence="4 7" id="KW-0812">Transmembrane</keyword>
<feature type="transmembrane region" description="Helical" evidence="7">
    <location>
        <begin position="277"/>
        <end position="301"/>
    </location>
</feature>
<evidence type="ECO:0000256" key="7">
    <source>
        <dbReference type="RuleBase" id="RU910716"/>
    </source>
</evidence>
<feature type="transmembrane region" description="Helical" evidence="7">
    <location>
        <begin position="87"/>
        <end position="113"/>
    </location>
</feature>
<dbReference type="PANTHER" id="PTHR16024:SF6">
    <property type="entry name" value="XK-RELATED PROTEIN"/>
    <property type="match status" value="1"/>
</dbReference>
<sequence>MTKHFCGDCVCHCNRVSCGTKLSQMLDWIVDKRPQKPPKDPETKIWYERGNCTRFDLLFPFLTALVSLLDLALDLRVAVAHYSRGDVAWAFLTVTFAFVSLVSIEIVSANWFLEDQRSFKKEILKKNGLEIKKWFYACHCFFGGTLLRCCQVFRTVRLIRSRKDESPGDKERYRLYIAQLQDTSTLGVLEAFMEEAPQVALQLYILLCRGSTLDLTSFEDFIVAISIPKSLALFAFHLLIYARYIRLADEESQQLNWCSLGSLFCFIWRLFMLTSRILALALFASYFTRFVFVVVAIHFVASCALLWRQECEYFEGEVVKQTFFRCAIAYVHVFCFFPLEGKNTRRWGYPYYLLILIENAIMVIWWTFVTHYGPKFRVVMLLTEWVTFFIGLIALILFYRFFHPALNSTEVETDKTDGAIRPDSRLKIIYKRVQWERKDNDNNEPNMRKNNITFNVAIELQGETQH</sequence>
<organism evidence="8 9">
    <name type="scientific">Porites evermanni</name>
    <dbReference type="NCBI Taxonomy" id="104178"/>
    <lineage>
        <taxon>Eukaryota</taxon>
        <taxon>Metazoa</taxon>
        <taxon>Cnidaria</taxon>
        <taxon>Anthozoa</taxon>
        <taxon>Hexacorallia</taxon>
        <taxon>Scleractinia</taxon>
        <taxon>Fungiina</taxon>
        <taxon>Poritidae</taxon>
        <taxon>Porites</taxon>
    </lineage>
</organism>
<comment type="caution">
    <text evidence="8">The sequence shown here is derived from an EMBL/GenBank/DDBJ whole genome shotgun (WGS) entry which is preliminary data.</text>
</comment>
<accession>A0ABN8LLI0</accession>
<evidence type="ECO:0000256" key="6">
    <source>
        <dbReference type="ARBA" id="ARBA00023136"/>
    </source>
</evidence>
<comment type="similarity">
    <text evidence="2 7">Belongs to the XK family.</text>
</comment>
<dbReference type="Pfam" id="PF09815">
    <property type="entry name" value="XK-related"/>
    <property type="match status" value="1"/>
</dbReference>
<feature type="transmembrane region" description="Helical" evidence="7">
    <location>
        <begin position="351"/>
        <end position="369"/>
    </location>
</feature>
<proteinExistence type="inferred from homology"/>
<gene>
    <name evidence="8" type="ORF">PEVE_00028808</name>
</gene>
<dbReference type="PANTHER" id="PTHR16024">
    <property type="entry name" value="XK-RELATED PROTEIN"/>
    <property type="match status" value="1"/>
</dbReference>
<feature type="transmembrane region" description="Helical" evidence="7">
    <location>
        <begin position="57"/>
        <end position="75"/>
    </location>
</feature>
<reference evidence="8 9" key="1">
    <citation type="submission" date="2022-05" db="EMBL/GenBank/DDBJ databases">
        <authorList>
            <consortium name="Genoscope - CEA"/>
            <person name="William W."/>
        </authorList>
    </citation>
    <scope>NUCLEOTIDE SEQUENCE [LARGE SCALE GENOMIC DNA]</scope>
</reference>
<comment type="subcellular location">
    <subcellularLocation>
        <location evidence="1">Cell membrane</location>
        <topology evidence="1">Multi-pass membrane protein</topology>
    </subcellularLocation>
    <subcellularLocation>
        <location evidence="7">Membrane</location>
        <topology evidence="7">Multi-pass membrane protein</topology>
    </subcellularLocation>
</comment>
<keyword evidence="3" id="KW-1003">Cell membrane</keyword>
<evidence type="ECO:0000256" key="3">
    <source>
        <dbReference type="ARBA" id="ARBA00022475"/>
    </source>
</evidence>
<evidence type="ECO:0000256" key="4">
    <source>
        <dbReference type="ARBA" id="ARBA00022692"/>
    </source>
</evidence>
<evidence type="ECO:0000256" key="1">
    <source>
        <dbReference type="ARBA" id="ARBA00004651"/>
    </source>
</evidence>
<evidence type="ECO:0000313" key="9">
    <source>
        <dbReference type="Proteomes" id="UP001159427"/>
    </source>
</evidence>
<feature type="transmembrane region" description="Helical" evidence="7">
    <location>
        <begin position="322"/>
        <end position="339"/>
    </location>
</feature>
<feature type="transmembrane region" description="Helical" evidence="7">
    <location>
        <begin position="221"/>
        <end position="242"/>
    </location>
</feature>
<feature type="transmembrane region" description="Helical" evidence="7">
    <location>
        <begin position="381"/>
        <end position="402"/>
    </location>
</feature>
<protein>
    <recommendedName>
        <fullName evidence="7">XK-related protein</fullName>
    </recommendedName>
</protein>
<evidence type="ECO:0000313" key="8">
    <source>
        <dbReference type="EMBL" id="CAH3016364.1"/>
    </source>
</evidence>
<evidence type="ECO:0000256" key="2">
    <source>
        <dbReference type="ARBA" id="ARBA00008789"/>
    </source>
</evidence>
<feature type="transmembrane region" description="Helical" evidence="7">
    <location>
        <begin position="254"/>
        <end position="271"/>
    </location>
</feature>
<keyword evidence="5 7" id="KW-1133">Transmembrane helix</keyword>
<dbReference type="InterPro" id="IPR050895">
    <property type="entry name" value="XK-related_scramblase"/>
</dbReference>
<name>A0ABN8LLI0_9CNID</name>
<keyword evidence="6 7" id="KW-0472">Membrane</keyword>
<dbReference type="InterPro" id="IPR018629">
    <property type="entry name" value="XK-rel"/>
</dbReference>